<dbReference type="RefSeq" id="WP_145298500.1">
    <property type="nucleotide sequence ID" value="NZ_CP036299.1"/>
</dbReference>
<dbReference type="GO" id="GO:0005524">
    <property type="term" value="F:ATP binding"/>
    <property type="evidence" value="ECO:0007669"/>
    <property type="project" value="InterPro"/>
</dbReference>
<dbReference type="EMBL" id="CP036299">
    <property type="protein sequence ID" value="QDV29935.1"/>
    <property type="molecule type" value="Genomic_DNA"/>
</dbReference>
<dbReference type="InterPro" id="IPR037219">
    <property type="entry name" value="Peptidase_M41-like"/>
</dbReference>
<reference evidence="2 3" key="1">
    <citation type="submission" date="2019-02" db="EMBL/GenBank/DDBJ databases">
        <title>Deep-cultivation of Planctomycetes and their phenomic and genomic characterization uncovers novel biology.</title>
        <authorList>
            <person name="Wiegand S."/>
            <person name="Jogler M."/>
            <person name="Boedeker C."/>
            <person name="Pinto D."/>
            <person name="Vollmers J."/>
            <person name="Rivas-Marin E."/>
            <person name="Kohn T."/>
            <person name="Peeters S.H."/>
            <person name="Heuer A."/>
            <person name="Rast P."/>
            <person name="Oberbeckmann S."/>
            <person name="Bunk B."/>
            <person name="Jeske O."/>
            <person name="Meyerdierks A."/>
            <person name="Storesund J.E."/>
            <person name="Kallscheuer N."/>
            <person name="Luecker S."/>
            <person name="Lage O.M."/>
            <person name="Pohl T."/>
            <person name="Merkel B.J."/>
            <person name="Hornburger P."/>
            <person name="Mueller R.-W."/>
            <person name="Bruemmer F."/>
            <person name="Labrenz M."/>
            <person name="Spormann A.M."/>
            <person name="Op den Camp H."/>
            <person name="Overmann J."/>
            <person name="Amann R."/>
            <person name="Jetten M.S.M."/>
            <person name="Mascher T."/>
            <person name="Medema M.H."/>
            <person name="Devos D.P."/>
            <person name="Kaster A.-K."/>
            <person name="Ovreas L."/>
            <person name="Rohde M."/>
            <person name="Galperin M.Y."/>
            <person name="Jogler C."/>
        </authorList>
    </citation>
    <scope>NUCLEOTIDE SEQUENCE [LARGE SCALE GENOMIC DNA]</scope>
    <source>
        <strain evidence="2 3">Spb1</strain>
    </source>
</reference>
<keyword evidence="2" id="KW-0645">Protease</keyword>
<dbReference type="Proteomes" id="UP000315349">
    <property type="component" value="Chromosome"/>
</dbReference>
<keyword evidence="2" id="KW-0378">Hydrolase</keyword>
<keyword evidence="3" id="KW-1185">Reference proteome</keyword>
<protein>
    <submittedName>
        <fullName evidence="2">ATP-dependent zinc metalloprotease FtsH</fullName>
    </submittedName>
</protein>
<sequence>MDSAPLPQTELTATAYHEAGHAVVALFLGRPVHEVTIEPNSLRLGQCRLNKGNFKPSKDVLEGEILILLAGVAAEARYRGDYRWEGAVSDLRQVRHFSSMRATNIRQVERLEQRLLNKVEHILSQVGPWLAVEEIARELISRTTISGRSARHHFELAMERFAE</sequence>
<dbReference type="GO" id="GO:0004176">
    <property type="term" value="F:ATP-dependent peptidase activity"/>
    <property type="evidence" value="ECO:0007669"/>
    <property type="project" value="InterPro"/>
</dbReference>
<accession>A0A518GMP9</accession>
<keyword evidence="2" id="KW-0482">Metalloprotease</keyword>
<dbReference type="GO" id="GO:0004222">
    <property type="term" value="F:metalloendopeptidase activity"/>
    <property type="evidence" value="ECO:0007669"/>
    <property type="project" value="InterPro"/>
</dbReference>
<dbReference type="KEGG" id="peh:Spb1_18550"/>
<organism evidence="2 3">
    <name type="scientific">Planctopirus ephydatiae</name>
    <dbReference type="NCBI Taxonomy" id="2528019"/>
    <lineage>
        <taxon>Bacteria</taxon>
        <taxon>Pseudomonadati</taxon>
        <taxon>Planctomycetota</taxon>
        <taxon>Planctomycetia</taxon>
        <taxon>Planctomycetales</taxon>
        <taxon>Planctomycetaceae</taxon>
        <taxon>Planctopirus</taxon>
    </lineage>
</organism>
<dbReference type="AlphaFoldDB" id="A0A518GMP9"/>
<name>A0A518GMP9_9PLAN</name>
<dbReference type="SUPFAM" id="SSF140990">
    <property type="entry name" value="FtsH protease domain-like"/>
    <property type="match status" value="1"/>
</dbReference>
<dbReference type="Gene3D" id="1.20.58.760">
    <property type="entry name" value="Peptidase M41"/>
    <property type="match status" value="1"/>
</dbReference>
<evidence type="ECO:0000313" key="2">
    <source>
        <dbReference type="EMBL" id="QDV29935.1"/>
    </source>
</evidence>
<feature type="domain" description="Peptidase M41" evidence="1">
    <location>
        <begin position="9"/>
        <end position="97"/>
    </location>
</feature>
<proteinExistence type="predicted"/>
<evidence type="ECO:0000259" key="1">
    <source>
        <dbReference type="Pfam" id="PF01434"/>
    </source>
</evidence>
<gene>
    <name evidence="2" type="primary">ftsH_1</name>
    <name evidence="2" type="ORF">Spb1_18550</name>
</gene>
<dbReference type="OrthoDB" id="6064590at2"/>
<dbReference type="GO" id="GO:0006508">
    <property type="term" value="P:proteolysis"/>
    <property type="evidence" value="ECO:0007669"/>
    <property type="project" value="UniProtKB-KW"/>
</dbReference>
<dbReference type="Pfam" id="PF01434">
    <property type="entry name" value="Peptidase_M41"/>
    <property type="match status" value="1"/>
</dbReference>
<evidence type="ECO:0000313" key="3">
    <source>
        <dbReference type="Proteomes" id="UP000315349"/>
    </source>
</evidence>
<dbReference type="InterPro" id="IPR000642">
    <property type="entry name" value="Peptidase_M41"/>
</dbReference>